<dbReference type="PIRSF" id="PIRSF000484">
    <property type="entry name" value="NAPRT"/>
    <property type="match status" value="1"/>
</dbReference>
<keyword evidence="14" id="KW-1185">Reference proteome</keyword>
<evidence type="ECO:0000313" key="13">
    <source>
        <dbReference type="EMBL" id="QDZ40659.1"/>
    </source>
</evidence>
<protein>
    <recommendedName>
        <fullName evidence="3 9">Nicotinate phosphoribosyltransferase</fullName>
        <ecNumber evidence="3 9">6.3.4.21</ecNumber>
    </recommendedName>
</protein>
<dbReference type="OrthoDB" id="9770610at2"/>
<comment type="function">
    <text evidence="9">Catalyzes the first step in the biosynthesis of NAD from nicotinic acid, the ATP-dependent synthesis of beta-nicotinate D-ribonucleotide from nicotinate and 5-phospho-D-ribose 1-phosphate.</text>
</comment>
<dbReference type="EC" id="6.3.4.21" evidence="3 9"/>
<dbReference type="InterPro" id="IPR041619">
    <property type="entry name" value="NAPRTase_C"/>
</dbReference>
<dbReference type="GO" id="GO:0016757">
    <property type="term" value="F:glycosyltransferase activity"/>
    <property type="evidence" value="ECO:0007669"/>
    <property type="project" value="UniProtKB-KW"/>
</dbReference>
<evidence type="ECO:0000256" key="7">
    <source>
        <dbReference type="ARBA" id="ARBA00022679"/>
    </source>
</evidence>
<keyword evidence="5 9" id="KW-0436">Ligase</keyword>
<dbReference type="GO" id="GO:0004516">
    <property type="term" value="F:nicotinate phosphoribosyltransferase activity"/>
    <property type="evidence" value="ECO:0007669"/>
    <property type="project" value="UniProtKB-UniRule"/>
</dbReference>
<dbReference type="SUPFAM" id="SSF51690">
    <property type="entry name" value="Nicotinate/Quinolinate PRTase C-terminal domain-like"/>
    <property type="match status" value="1"/>
</dbReference>
<dbReference type="KEGG" id="enn:FRE64_12250"/>
<dbReference type="GO" id="GO:0005829">
    <property type="term" value="C:cytosol"/>
    <property type="evidence" value="ECO:0007669"/>
    <property type="project" value="TreeGrafter"/>
</dbReference>
<comment type="similarity">
    <text evidence="2 9">Belongs to the NAPRTase family.</text>
</comment>
<evidence type="ECO:0000313" key="14">
    <source>
        <dbReference type="Proteomes" id="UP000318453"/>
    </source>
</evidence>
<dbReference type="SUPFAM" id="SSF54675">
    <property type="entry name" value="Nicotinate/Quinolinate PRTase N-terminal domain-like"/>
    <property type="match status" value="1"/>
</dbReference>
<evidence type="ECO:0000259" key="12">
    <source>
        <dbReference type="Pfam" id="PF17956"/>
    </source>
</evidence>
<comment type="PTM">
    <text evidence="9">Transiently phosphorylated on a His residue during the reaction cycle. Phosphorylation strongly increases the affinity for substrates and increases the rate of nicotinate D-ribonucleotide production. Dephosphorylation regenerates the low-affinity form of the enzyme, leading to product release.</text>
</comment>
<keyword evidence="4" id="KW-0597">Phosphoprotein</keyword>
<evidence type="ECO:0000259" key="11">
    <source>
        <dbReference type="Pfam" id="PF17767"/>
    </source>
</evidence>
<dbReference type="NCBIfam" id="NF006696">
    <property type="entry name" value="PRK09243.1-3"/>
    <property type="match status" value="1"/>
</dbReference>
<gene>
    <name evidence="13" type="ORF">FRE64_12250</name>
</gene>
<dbReference type="AlphaFoldDB" id="A0A5B8NQV2"/>
<keyword evidence="6 9" id="KW-0662">Pyridine nucleotide biosynthesis</keyword>
<reference evidence="13" key="1">
    <citation type="submission" date="2019-08" db="EMBL/GenBank/DDBJ databases">
        <title>Carotenoids and Carotenoid Binding Proteins in the Halophilic Cyanobacterium Euhalothece sp. ZM00.</title>
        <authorList>
            <person name="Cho S.M."/>
            <person name="Song J.Y."/>
            <person name="Park Y.-I."/>
        </authorList>
    </citation>
    <scope>NUCLEOTIDE SEQUENCE [LARGE SCALE GENOMIC DNA]</scope>
    <source>
        <strain evidence="13">Z-M001</strain>
    </source>
</reference>
<evidence type="ECO:0000256" key="3">
    <source>
        <dbReference type="ARBA" id="ARBA00013236"/>
    </source>
</evidence>
<dbReference type="Gene3D" id="3.20.140.10">
    <property type="entry name" value="nicotinate phosphoribosyltransferase"/>
    <property type="match status" value="2"/>
</dbReference>
<evidence type="ECO:0000256" key="9">
    <source>
        <dbReference type="RuleBase" id="RU365100"/>
    </source>
</evidence>
<proteinExistence type="inferred from homology"/>
<keyword evidence="7 9" id="KW-0808">Transferase</keyword>
<dbReference type="Pfam" id="PF17956">
    <property type="entry name" value="NAPRTase_C"/>
    <property type="match status" value="1"/>
</dbReference>
<dbReference type="Pfam" id="PF04095">
    <property type="entry name" value="NAPRTase"/>
    <property type="match status" value="1"/>
</dbReference>
<feature type="domain" description="Nicotinate phosphoribosyltransferase N-terminal" evidence="11">
    <location>
        <begin position="15"/>
        <end position="142"/>
    </location>
</feature>
<dbReference type="InterPro" id="IPR041525">
    <property type="entry name" value="N/Namide_PRibTrfase"/>
</dbReference>
<feature type="domain" description="Nicotinate phosphoribosyltransferase C-terminal" evidence="12">
    <location>
        <begin position="384"/>
        <end position="441"/>
    </location>
</feature>
<dbReference type="NCBIfam" id="TIGR01513">
    <property type="entry name" value="NAPRTase_put"/>
    <property type="match status" value="1"/>
</dbReference>
<feature type="domain" description="Nicotinate/nicotinamide phosphoribosyltransferase" evidence="10">
    <location>
        <begin position="163"/>
        <end position="283"/>
    </location>
</feature>
<comment type="catalytic activity">
    <reaction evidence="8 9">
        <text>5-phospho-alpha-D-ribose 1-diphosphate + nicotinate + ATP + H2O = nicotinate beta-D-ribonucleotide + ADP + phosphate + diphosphate</text>
        <dbReference type="Rhea" id="RHEA:36163"/>
        <dbReference type="ChEBI" id="CHEBI:15377"/>
        <dbReference type="ChEBI" id="CHEBI:30616"/>
        <dbReference type="ChEBI" id="CHEBI:32544"/>
        <dbReference type="ChEBI" id="CHEBI:33019"/>
        <dbReference type="ChEBI" id="CHEBI:43474"/>
        <dbReference type="ChEBI" id="CHEBI:57502"/>
        <dbReference type="ChEBI" id="CHEBI:58017"/>
        <dbReference type="ChEBI" id="CHEBI:456216"/>
        <dbReference type="EC" id="6.3.4.21"/>
    </reaction>
</comment>
<name>A0A5B8NQV2_9CHRO</name>
<evidence type="ECO:0000256" key="1">
    <source>
        <dbReference type="ARBA" id="ARBA00004952"/>
    </source>
</evidence>
<dbReference type="InterPro" id="IPR007229">
    <property type="entry name" value="Nic_PRibTrfase-Fam"/>
</dbReference>
<dbReference type="Proteomes" id="UP000318453">
    <property type="component" value="Chromosome"/>
</dbReference>
<dbReference type="UniPathway" id="UPA00253">
    <property type="reaction ID" value="UER00457"/>
</dbReference>
<dbReference type="Pfam" id="PF17767">
    <property type="entry name" value="NAPRTase_N"/>
    <property type="match status" value="1"/>
</dbReference>
<organism evidence="13 14">
    <name type="scientific">Euhalothece natronophila Z-M001</name>
    <dbReference type="NCBI Taxonomy" id="522448"/>
    <lineage>
        <taxon>Bacteria</taxon>
        <taxon>Bacillati</taxon>
        <taxon>Cyanobacteriota</taxon>
        <taxon>Cyanophyceae</taxon>
        <taxon>Oscillatoriophycideae</taxon>
        <taxon>Chroococcales</taxon>
        <taxon>Halothecacae</taxon>
        <taxon>Halothece cluster</taxon>
        <taxon>Euhalothece</taxon>
    </lineage>
</organism>
<dbReference type="PANTHER" id="PTHR11098">
    <property type="entry name" value="NICOTINATE PHOSPHORIBOSYLTRANSFERASE"/>
    <property type="match status" value="1"/>
</dbReference>
<dbReference type="GO" id="GO:0034355">
    <property type="term" value="P:NAD+ biosynthetic process via the salvage pathway"/>
    <property type="evidence" value="ECO:0007669"/>
    <property type="project" value="TreeGrafter"/>
</dbReference>
<sequence length="445" mass="48774">MSFSSLTISPQDYSLITDLYQLTMGACYVGEGVAEKRASFELFVRRLPSCYGYLIAMGLAHGLEYLQQLHFSSEQIQQLQETGLFNHAPSEFWELLAGKVFTGEVWAVSEATPIFANEPLLRVEAPLWQAQLVETYLLNTLNYQTLIATKAARVRDIAGDGAKLLEFGTRRAFSPQASLWAARAALATGFDATSNVAAALKLGEVPSGTMAHSLVMAIGSLQGGEDEAFAAFNRYFPEAPLLIDTYDTLAAATRLAEAVRNNSRQVTGVRIDSGDIIELSQTVRSLLPETAIFVSGDLDELEIKRLLSSGAIIDGYGIGTKLVTGASINGVYKLVEIEGVPTRKASASKETYPGRKQIFRRYEQGKIREDRLGLITESAEKGEVPLLELVMKNGEMIKPVESLEQLRDRARQSILSLPDSVRHLHHPDSISVQLSSQLQTLISDE</sequence>
<dbReference type="InterPro" id="IPR040727">
    <property type="entry name" value="NAPRTase_N"/>
</dbReference>
<evidence type="ECO:0000256" key="5">
    <source>
        <dbReference type="ARBA" id="ARBA00022598"/>
    </source>
</evidence>
<dbReference type="PANTHER" id="PTHR11098:SF1">
    <property type="entry name" value="NICOTINATE PHOSPHORIBOSYLTRANSFERASE"/>
    <property type="match status" value="1"/>
</dbReference>
<dbReference type="InterPro" id="IPR006405">
    <property type="entry name" value="Nic_PRibTrfase_pncB"/>
</dbReference>
<dbReference type="InterPro" id="IPR013785">
    <property type="entry name" value="Aldolase_TIM"/>
</dbReference>
<dbReference type="NCBIfam" id="NF009131">
    <property type="entry name" value="PRK12484.1"/>
    <property type="match status" value="1"/>
</dbReference>
<evidence type="ECO:0000256" key="8">
    <source>
        <dbReference type="ARBA" id="ARBA00048668"/>
    </source>
</evidence>
<dbReference type="InterPro" id="IPR036068">
    <property type="entry name" value="Nicotinate_pribotase-like_C"/>
</dbReference>
<evidence type="ECO:0000259" key="10">
    <source>
        <dbReference type="Pfam" id="PF04095"/>
    </source>
</evidence>
<dbReference type="RefSeq" id="WP_146296505.1">
    <property type="nucleotide sequence ID" value="NZ_CP042326.1"/>
</dbReference>
<evidence type="ECO:0000256" key="4">
    <source>
        <dbReference type="ARBA" id="ARBA00022553"/>
    </source>
</evidence>
<dbReference type="EMBL" id="CP042326">
    <property type="protein sequence ID" value="QDZ40659.1"/>
    <property type="molecule type" value="Genomic_DNA"/>
</dbReference>
<evidence type="ECO:0000256" key="6">
    <source>
        <dbReference type="ARBA" id="ARBA00022642"/>
    </source>
</evidence>
<keyword evidence="13" id="KW-0328">Glycosyltransferase</keyword>
<evidence type="ECO:0000256" key="2">
    <source>
        <dbReference type="ARBA" id="ARBA00010897"/>
    </source>
</evidence>
<dbReference type="Gene3D" id="3.20.20.70">
    <property type="entry name" value="Aldolase class I"/>
    <property type="match status" value="1"/>
</dbReference>
<accession>A0A5B8NQV2</accession>
<comment type="pathway">
    <text evidence="1 9">Cofactor biosynthesis; NAD(+) biosynthesis; nicotinate D-ribonucleotide from nicotinate: step 1/1.</text>
</comment>
<dbReference type="CDD" id="cd01570">
    <property type="entry name" value="NAPRTase_A"/>
    <property type="match status" value="1"/>
</dbReference>